<evidence type="ECO:0000313" key="11">
    <source>
        <dbReference type="Proteomes" id="UP001497497"/>
    </source>
</evidence>
<evidence type="ECO:0000256" key="4">
    <source>
        <dbReference type="ARBA" id="ARBA00023273"/>
    </source>
</evidence>
<gene>
    <name evidence="10" type="ORF">GSLYS_00015567001</name>
</gene>
<reference evidence="10 11" key="1">
    <citation type="submission" date="2024-04" db="EMBL/GenBank/DDBJ databases">
        <authorList>
            <consortium name="Genoscope - CEA"/>
            <person name="William W."/>
        </authorList>
    </citation>
    <scope>NUCLEOTIDE SEQUENCE [LARGE SCALE GENOMIC DNA]</scope>
</reference>
<evidence type="ECO:0000256" key="3">
    <source>
        <dbReference type="ARBA" id="ARBA00023054"/>
    </source>
</evidence>
<comment type="similarity">
    <text evidence="5">Belongs to the CFAP263 family.</text>
</comment>
<dbReference type="AlphaFoldDB" id="A0AAV2I818"/>
<dbReference type="GO" id="GO:0036064">
    <property type="term" value="C:ciliary basal body"/>
    <property type="evidence" value="ECO:0007669"/>
    <property type="project" value="TreeGrafter"/>
</dbReference>
<feature type="coiled-coil region" evidence="7">
    <location>
        <begin position="101"/>
        <end position="146"/>
    </location>
</feature>
<dbReference type="InterPro" id="IPR051885">
    <property type="entry name" value="CC_CF"/>
</dbReference>
<evidence type="ECO:0000256" key="5">
    <source>
        <dbReference type="ARBA" id="ARBA00044506"/>
    </source>
</evidence>
<organism evidence="10 11">
    <name type="scientific">Lymnaea stagnalis</name>
    <name type="common">Great pond snail</name>
    <name type="synonym">Helix stagnalis</name>
    <dbReference type="NCBI Taxonomy" id="6523"/>
    <lineage>
        <taxon>Eukaryota</taxon>
        <taxon>Metazoa</taxon>
        <taxon>Spiralia</taxon>
        <taxon>Lophotrochozoa</taxon>
        <taxon>Mollusca</taxon>
        <taxon>Gastropoda</taxon>
        <taxon>Heterobranchia</taxon>
        <taxon>Euthyneura</taxon>
        <taxon>Panpulmonata</taxon>
        <taxon>Hygrophila</taxon>
        <taxon>Lymnaeoidea</taxon>
        <taxon>Lymnaeidae</taxon>
        <taxon>Lymnaea</taxon>
    </lineage>
</organism>
<dbReference type="GO" id="GO:0005930">
    <property type="term" value="C:axoneme"/>
    <property type="evidence" value="ECO:0007669"/>
    <property type="project" value="TreeGrafter"/>
</dbReference>
<evidence type="ECO:0000256" key="1">
    <source>
        <dbReference type="ARBA" id="ARBA00004138"/>
    </source>
</evidence>
<evidence type="ECO:0000259" key="9">
    <source>
        <dbReference type="Pfam" id="PF13870"/>
    </source>
</evidence>
<dbReference type="Pfam" id="PF13870">
    <property type="entry name" value="CCDC113_CCDC96_CC"/>
    <property type="match status" value="1"/>
</dbReference>
<evidence type="ECO:0000256" key="2">
    <source>
        <dbReference type="ARBA" id="ARBA00022794"/>
    </source>
</evidence>
<keyword evidence="11" id="KW-1185">Reference proteome</keyword>
<keyword evidence="2" id="KW-0970">Cilium biogenesis/degradation</keyword>
<dbReference type="InterPro" id="IPR025254">
    <property type="entry name" value="CCDC113/CCDC96_CC"/>
</dbReference>
<feature type="compositionally biased region" description="Polar residues" evidence="8">
    <location>
        <begin position="1"/>
        <end position="11"/>
    </location>
</feature>
<comment type="caution">
    <text evidence="10">The sequence shown here is derived from an EMBL/GenBank/DDBJ whole genome shotgun (WGS) entry which is preliminary data.</text>
</comment>
<evidence type="ECO:0000256" key="8">
    <source>
        <dbReference type="SAM" id="MobiDB-lite"/>
    </source>
</evidence>
<protein>
    <recommendedName>
        <fullName evidence="6">Cilia- and flagella-associated protein 263</fullName>
    </recommendedName>
</protein>
<keyword evidence="4" id="KW-0966">Cell projection</keyword>
<dbReference type="Proteomes" id="UP001497497">
    <property type="component" value="Unassembled WGS sequence"/>
</dbReference>
<comment type="subcellular location">
    <subcellularLocation>
        <location evidence="1">Cell projection</location>
        <location evidence="1">Cilium</location>
    </subcellularLocation>
</comment>
<dbReference type="PANTHER" id="PTHR15654:SF2">
    <property type="entry name" value="COILED-COIL DOMAIN-CONTAINING PROTEIN 113"/>
    <property type="match status" value="1"/>
</dbReference>
<dbReference type="EMBL" id="CAXITT010000462">
    <property type="protein sequence ID" value="CAL1541961.1"/>
    <property type="molecule type" value="Genomic_DNA"/>
</dbReference>
<keyword evidence="3 7" id="KW-0175">Coiled coil</keyword>
<feature type="region of interest" description="Disordered" evidence="8">
    <location>
        <begin position="1"/>
        <end position="23"/>
    </location>
</feature>
<proteinExistence type="inferred from homology"/>
<evidence type="ECO:0000256" key="6">
    <source>
        <dbReference type="ARBA" id="ARBA00044798"/>
    </source>
</evidence>
<dbReference type="PANTHER" id="PTHR15654">
    <property type="entry name" value="COILED-COIL DOMAIN-CONTAINING PROTEIN 113-RELATED"/>
    <property type="match status" value="1"/>
</dbReference>
<dbReference type="GO" id="GO:0060271">
    <property type="term" value="P:cilium assembly"/>
    <property type="evidence" value="ECO:0007669"/>
    <property type="project" value="TreeGrafter"/>
</dbReference>
<sequence>MEGSDNGSVRSESAGEPFQDVSTETLQQQVIETNHAIETLQAETLMFEKYLERSEPPDSPLLSSYHGKQMRTEHNLAQRVRAKTRSSAVDKSLKLTPEQKCDIAQREIEELRDDINRLRDDSEKVLDTLKAIMEEADIRLSEVKKESYEFERDIVKGSVNHRTNKVIAEKCMRYFEDKLRTRDALIEKLRLKNAQLKVQKKKLMMQLRQKEEMGEVLNEVDFNQLKIENQQFLEKIDERNQDLLRLKLMAGNTLQVLNSYKKKLLTLTKESERLKSEINFRQDMDSRIQAETSVAETERAKAEQMNKKLRKQLSNFKVPSVMEYVKEKASMYELNKKVKSWERKVDIAEMALKTHRKTWQQIVARGAFSRDQWQGAIQV</sequence>
<evidence type="ECO:0000256" key="7">
    <source>
        <dbReference type="SAM" id="Coils"/>
    </source>
</evidence>
<accession>A0AAV2I818</accession>
<feature type="domain" description="CCDC113/CCDC96 coiled-coil" evidence="9">
    <location>
        <begin position="180"/>
        <end position="353"/>
    </location>
</feature>
<feature type="coiled-coil region" evidence="7">
    <location>
        <begin position="186"/>
        <end position="213"/>
    </location>
</feature>
<feature type="coiled-coil region" evidence="7">
    <location>
        <begin position="257"/>
        <end position="315"/>
    </location>
</feature>
<evidence type="ECO:0000313" key="10">
    <source>
        <dbReference type="EMBL" id="CAL1541961.1"/>
    </source>
</evidence>
<name>A0AAV2I818_LYMST</name>